<dbReference type="EMBL" id="CP074133">
    <property type="protein sequence ID" value="QUX22783.1"/>
    <property type="molecule type" value="Genomic_DNA"/>
</dbReference>
<name>A0ABX8BPW4_9ACTN</name>
<keyword evidence="3 6" id="KW-0255">Endonuclease</keyword>
<evidence type="ECO:0000256" key="8">
    <source>
        <dbReference type="SAM" id="MobiDB-lite"/>
    </source>
</evidence>
<dbReference type="HAMAP" id="MF_00227">
    <property type="entry name" value="RNase_P"/>
    <property type="match status" value="1"/>
</dbReference>
<evidence type="ECO:0000256" key="5">
    <source>
        <dbReference type="ARBA" id="ARBA00022884"/>
    </source>
</evidence>
<gene>
    <name evidence="6 9" type="primary">rnpA</name>
    <name evidence="9" type="ORF">KGD84_31685</name>
</gene>
<comment type="similarity">
    <text evidence="6">Belongs to the RnpA family.</text>
</comment>
<evidence type="ECO:0000256" key="6">
    <source>
        <dbReference type="HAMAP-Rule" id="MF_00227"/>
    </source>
</evidence>
<accession>A0ABX8BPW4</accession>
<dbReference type="PANTHER" id="PTHR33992">
    <property type="entry name" value="RIBONUCLEASE P PROTEIN COMPONENT"/>
    <property type="match status" value="1"/>
</dbReference>
<feature type="compositionally biased region" description="Basic and acidic residues" evidence="8">
    <location>
        <begin position="1"/>
        <end position="12"/>
    </location>
</feature>
<keyword evidence="4 6" id="KW-0378">Hydrolase</keyword>
<dbReference type="GO" id="GO:0004526">
    <property type="term" value="F:ribonuclease P activity"/>
    <property type="evidence" value="ECO:0007669"/>
    <property type="project" value="UniProtKB-EC"/>
</dbReference>
<evidence type="ECO:0000313" key="10">
    <source>
        <dbReference type="Proteomes" id="UP000676079"/>
    </source>
</evidence>
<dbReference type="InterPro" id="IPR014721">
    <property type="entry name" value="Ribsml_uS5_D2-typ_fold_subgr"/>
</dbReference>
<comment type="function">
    <text evidence="6">RNaseP catalyzes the removal of the 5'-leader sequence from pre-tRNA to produce the mature 5'-terminus. It can also cleave other RNA substrates such as 4.5S RNA. The protein component plays an auxiliary but essential role in vivo by binding to the 5'-leader sequence and broadening the substrate specificity of the ribozyme.</text>
</comment>
<dbReference type="Gene3D" id="3.30.230.10">
    <property type="match status" value="1"/>
</dbReference>
<evidence type="ECO:0000256" key="1">
    <source>
        <dbReference type="ARBA" id="ARBA00022694"/>
    </source>
</evidence>
<evidence type="ECO:0000313" key="9">
    <source>
        <dbReference type="EMBL" id="QUX22783.1"/>
    </source>
</evidence>
<evidence type="ECO:0000256" key="2">
    <source>
        <dbReference type="ARBA" id="ARBA00022722"/>
    </source>
</evidence>
<dbReference type="RefSeq" id="WP_220563997.1">
    <property type="nucleotide sequence ID" value="NZ_CP074133.1"/>
</dbReference>
<organism evidence="9 10">
    <name type="scientific">Nocardiopsis changdeensis</name>
    <dbReference type="NCBI Taxonomy" id="2831969"/>
    <lineage>
        <taxon>Bacteria</taxon>
        <taxon>Bacillati</taxon>
        <taxon>Actinomycetota</taxon>
        <taxon>Actinomycetes</taxon>
        <taxon>Streptosporangiales</taxon>
        <taxon>Nocardiopsidaceae</taxon>
        <taxon>Nocardiopsis</taxon>
    </lineage>
</organism>
<evidence type="ECO:0000256" key="7">
    <source>
        <dbReference type="NCBIfam" id="TIGR00188"/>
    </source>
</evidence>
<keyword evidence="10" id="KW-1185">Reference proteome</keyword>
<keyword evidence="1 6" id="KW-0819">tRNA processing</keyword>
<keyword evidence="2 6" id="KW-0540">Nuclease</keyword>
<sequence length="166" mass="17833">MLSPENRMRHSTEFGSAMRSGRRSSRDDLAVVYLPPPRAGGTTAGPEALPVGEPPRVGFIVSKAVGGAVVRKRVQRRLRHLMRPRLSELPNGSLLVVRAKPSAATARYEDLGAQLDGAIASAMRPRPKGPARRRRGRGGPSAPEPAKSDTEGGRPATEGGERWTDR</sequence>
<evidence type="ECO:0000256" key="3">
    <source>
        <dbReference type="ARBA" id="ARBA00022759"/>
    </source>
</evidence>
<evidence type="ECO:0000256" key="4">
    <source>
        <dbReference type="ARBA" id="ARBA00022801"/>
    </source>
</evidence>
<dbReference type="Pfam" id="PF00825">
    <property type="entry name" value="Ribonuclease_P"/>
    <property type="match status" value="1"/>
</dbReference>
<dbReference type="InterPro" id="IPR000100">
    <property type="entry name" value="RNase_P"/>
</dbReference>
<dbReference type="InterPro" id="IPR020568">
    <property type="entry name" value="Ribosomal_Su5_D2-typ_SF"/>
</dbReference>
<feature type="region of interest" description="Disordered" evidence="8">
    <location>
        <begin position="1"/>
        <end position="29"/>
    </location>
</feature>
<dbReference type="Proteomes" id="UP000676079">
    <property type="component" value="Chromosome"/>
</dbReference>
<comment type="subunit">
    <text evidence="6">Consists of a catalytic RNA component (M1 or rnpB) and a protein subunit.</text>
</comment>
<proteinExistence type="inferred from homology"/>
<feature type="region of interest" description="Disordered" evidence="8">
    <location>
        <begin position="115"/>
        <end position="166"/>
    </location>
</feature>
<keyword evidence="5 6" id="KW-0694">RNA-binding</keyword>
<dbReference type="SUPFAM" id="SSF54211">
    <property type="entry name" value="Ribosomal protein S5 domain 2-like"/>
    <property type="match status" value="1"/>
</dbReference>
<feature type="compositionally biased region" description="Basic residues" evidence="8">
    <location>
        <begin position="125"/>
        <end position="137"/>
    </location>
</feature>
<dbReference type="PANTHER" id="PTHR33992:SF1">
    <property type="entry name" value="RIBONUCLEASE P PROTEIN COMPONENT"/>
    <property type="match status" value="1"/>
</dbReference>
<comment type="catalytic activity">
    <reaction evidence="6">
        <text>Endonucleolytic cleavage of RNA, removing 5'-extranucleotides from tRNA precursor.</text>
        <dbReference type="EC" id="3.1.26.5"/>
    </reaction>
</comment>
<dbReference type="NCBIfam" id="TIGR00188">
    <property type="entry name" value="rnpA"/>
    <property type="match status" value="1"/>
</dbReference>
<reference evidence="9 10" key="1">
    <citation type="submission" date="2021-05" db="EMBL/GenBank/DDBJ databases">
        <title>Direct Submission.</title>
        <authorList>
            <person name="Li K."/>
            <person name="Gao J."/>
        </authorList>
    </citation>
    <scope>NUCLEOTIDE SEQUENCE [LARGE SCALE GENOMIC DNA]</scope>
    <source>
        <strain evidence="9 10">Mg02</strain>
    </source>
</reference>
<dbReference type="EC" id="3.1.26.5" evidence="6 7"/>
<protein>
    <recommendedName>
        <fullName evidence="6 7">Ribonuclease P protein component</fullName>
        <shortName evidence="6">RNase P protein</shortName>
        <shortName evidence="6">RNaseP protein</shortName>
        <ecNumber evidence="6 7">3.1.26.5</ecNumber>
    </recommendedName>
    <alternativeName>
        <fullName evidence="6">Protein C5</fullName>
    </alternativeName>
</protein>